<organism evidence="2 3">
    <name type="scientific">Hyaloscypha variabilis (strain UAMH 11265 / GT02V1 / F)</name>
    <name type="common">Meliniomyces variabilis</name>
    <dbReference type="NCBI Taxonomy" id="1149755"/>
    <lineage>
        <taxon>Eukaryota</taxon>
        <taxon>Fungi</taxon>
        <taxon>Dikarya</taxon>
        <taxon>Ascomycota</taxon>
        <taxon>Pezizomycotina</taxon>
        <taxon>Leotiomycetes</taxon>
        <taxon>Helotiales</taxon>
        <taxon>Hyaloscyphaceae</taxon>
        <taxon>Hyaloscypha</taxon>
        <taxon>Hyaloscypha variabilis</taxon>
    </lineage>
</organism>
<gene>
    <name evidence="2" type="ORF">L207DRAFT_593129</name>
</gene>
<evidence type="ECO:0000256" key="1">
    <source>
        <dbReference type="SAM" id="Coils"/>
    </source>
</evidence>
<keyword evidence="3" id="KW-1185">Reference proteome</keyword>
<keyword evidence="1" id="KW-0175">Coiled coil</keyword>
<dbReference type="EMBL" id="KZ613971">
    <property type="protein sequence ID" value="PMD29812.1"/>
    <property type="molecule type" value="Genomic_DNA"/>
</dbReference>
<dbReference type="OrthoDB" id="10500806at2759"/>
<dbReference type="Proteomes" id="UP000235786">
    <property type="component" value="Unassembled WGS sequence"/>
</dbReference>
<name>A0A2J6QU78_HYAVF</name>
<evidence type="ECO:0000313" key="3">
    <source>
        <dbReference type="Proteomes" id="UP000235786"/>
    </source>
</evidence>
<sequence>MATLFLRTFILQQHRNRLNGQACINKIPYESVRRYRLDLSQCLPDNPLPTEQAFDDEYNRWIHWAFIHIKVSENDPMSPPQQGLQKSQEVSELQRYQAEYLMWRAHCDDAYQAGIGSTSTPRASQQHHHAAQDNTKVAMDAKLNAIESRLASLESRVGALELVHGRPTRCQRDAANVRLPWYNAAGRATHYNLPT</sequence>
<dbReference type="AlphaFoldDB" id="A0A2J6QU78"/>
<reference evidence="2 3" key="1">
    <citation type="submission" date="2016-04" db="EMBL/GenBank/DDBJ databases">
        <title>A degradative enzymes factory behind the ericoid mycorrhizal symbiosis.</title>
        <authorList>
            <consortium name="DOE Joint Genome Institute"/>
            <person name="Martino E."/>
            <person name="Morin E."/>
            <person name="Grelet G."/>
            <person name="Kuo A."/>
            <person name="Kohler A."/>
            <person name="Daghino S."/>
            <person name="Barry K."/>
            <person name="Choi C."/>
            <person name="Cichocki N."/>
            <person name="Clum A."/>
            <person name="Copeland A."/>
            <person name="Hainaut M."/>
            <person name="Haridas S."/>
            <person name="Labutti K."/>
            <person name="Lindquist E."/>
            <person name="Lipzen A."/>
            <person name="Khouja H.-R."/>
            <person name="Murat C."/>
            <person name="Ohm R."/>
            <person name="Olson A."/>
            <person name="Spatafora J."/>
            <person name="Veneault-Fourrey C."/>
            <person name="Henrissat B."/>
            <person name="Grigoriev I."/>
            <person name="Martin F."/>
            <person name="Perotto S."/>
        </authorList>
    </citation>
    <scope>NUCLEOTIDE SEQUENCE [LARGE SCALE GENOMIC DNA]</scope>
    <source>
        <strain evidence="2 3">F</strain>
    </source>
</reference>
<feature type="coiled-coil region" evidence="1">
    <location>
        <begin position="136"/>
        <end position="163"/>
    </location>
</feature>
<proteinExistence type="predicted"/>
<protein>
    <submittedName>
        <fullName evidence="2">Uncharacterized protein</fullName>
    </submittedName>
</protein>
<accession>A0A2J6QU78</accession>
<evidence type="ECO:0000313" key="2">
    <source>
        <dbReference type="EMBL" id="PMD29812.1"/>
    </source>
</evidence>